<name>A0A654BTR4_BACMY</name>
<dbReference type="EMBL" id="CABWMC010000032">
    <property type="protein sequence ID" value="VXC84119.1"/>
    <property type="molecule type" value="Genomic_DNA"/>
</dbReference>
<organism evidence="1 2">
    <name type="scientific">Bacillus mycoides</name>
    <dbReference type="NCBI Taxonomy" id="1405"/>
    <lineage>
        <taxon>Bacteria</taxon>
        <taxon>Bacillati</taxon>
        <taxon>Bacillota</taxon>
        <taxon>Bacilli</taxon>
        <taxon>Bacillales</taxon>
        <taxon>Bacillaceae</taxon>
        <taxon>Bacillus</taxon>
        <taxon>Bacillus cereus group</taxon>
    </lineage>
</organism>
<accession>A0A654BTR4</accession>
<proteinExistence type="predicted"/>
<gene>
    <name evidence="1" type="ORF">BACI71_70733</name>
</gene>
<evidence type="ECO:0000313" key="2">
    <source>
        <dbReference type="Proteomes" id="UP000437562"/>
    </source>
</evidence>
<dbReference type="Proteomes" id="UP000437562">
    <property type="component" value="Unassembled WGS sequence"/>
</dbReference>
<dbReference type="AlphaFoldDB" id="A0A654BTR4"/>
<evidence type="ECO:0000313" key="1">
    <source>
        <dbReference type="EMBL" id="VXC84119.1"/>
    </source>
</evidence>
<sequence length="40" mass="4540">MKGLSPSYHLGGNHNEIFVIPYSNFGDSWRFELVVCGVRL</sequence>
<reference evidence="1 2" key="1">
    <citation type="submission" date="2019-10" db="EMBL/GenBank/DDBJ databases">
        <authorList>
            <person name="Karimi E."/>
        </authorList>
    </citation>
    <scope>NUCLEOTIDE SEQUENCE [LARGE SCALE GENOMIC DNA]</scope>
    <source>
        <strain evidence="1">Bacillus sp. 71</strain>
    </source>
</reference>
<protein>
    <submittedName>
        <fullName evidence="1">Uncharacterized protein</fullName>
    </submittedName>
</protein>